<keyword evidence="3" id="KW-1185">Reference proteome</keyword>
<evidence type="ECO:0000313" key="3">
    <source>
        <dbReference type="Proteomes" id="UP000315783"/>
    </source>
</evidence>
<evidence type="ECO:0000256" key="1">
    <source>
        <dbReference type="SAM" id="Phobius"/>
    </source>
</evidence>
<evidence type="ECO:0000313" key="2">
    <source>
        <dbReference type="EMBL" id="TQV95736.1"/>
    </source>
</evidence>
<keyword evidence="1" id="KW-0472">Membrane</keyword>
<keyword evidence="1" id="KW-1133">Transmembrane helix</keyword>
<gene>
    <name evidence="2" type="ORF">IF1G_05565</name>
</gene>
<dbReference type="EMBL" id="SPUK01000007">
    <property type="protein sequence ID" value="TQV95736.1"/>
    <property type="molecule type" value="Genomic_DNA"/>
</dbReference>
<protein>
    <submittedName>
        <fullName evidence="2">Uncharacterized protein</fullName>
    </submittedName>
</protein>
<dbReference type="AlphaFoldDB" id="A0A545V210"/>
<proteinExistence type="predicted"/>
<keyword evidence="1" id="KW-0812">Transmembrane</keyword>
<dbReference type="Proteomes" id="UP000315783">
    <property type="component" value="Unassembled WGS sequence"/>
</dbReference>
<accession>A0A545V210</accession>
<name>A0A545V210_9HYPO</name>
<feature type="transmembrane region" description="Helical" evidence="1">
    <location>
        <begin position="38"/>
        <end position="59"/>
    </location>
</feature>
<organism evidence="2 3">
    <name type="scientific">Cordyceps javanica</name>
    <dbReference type="NCBI Taxonomy" id="43265"/>
    <lineage>
        <taxon>Eukaryota</taxon>
        <taxon>Fungi</taxon>
        <taxon>Dikarya</taxon>
        <taxon>Ascomycota</taxon>
        <taxon>Pezizomycotina</taxon>
        <taxon>Sordariomycetes</taxon>
        <taxon>Hypocreomycetidae</taxon>
        <taxon>Hypocreales</taxon>
        <taxon>Cordycipitaceae</taxon>
        <taxon>Cordyceps</taxon>
    </lineage>
</organism>
<comment type="caution">
    <text evidence="2">The sequence shown here is derived from an EMBL/GenBank/DDBJ whole genome shotgun (WGS) entry which is preliminary data.</text>
</comment>
<sequence length="77" mass="8462">MVGQSSFVTPPLPIHYQTSRYPRLPLQRPTANVGGTRAVVVVGVFLSVPVSQVTTYLLACLPMNNKRWTPCKPCLHA</sequence>
<reference evidence="2 3" key="1">
    <citation type="journal article" date="2019" name="Appl. Microbiol. Biotechnol.">
        <title>Genome sequence of Isaria javanica and comparative genome analysis insights into family S53 peptidase evolution in fungal entomopathogens.</title>
        <authorList>
            <person name="Lin R."/>
            <person name="Zhang X."/>
            <person name="Xin B."/>
            <person name="Zou M."/>
            <person name="Gao Y."/>
            <person name="Qin F."/>
            <person name="Hu Q."/>
            <person name="Xie B."/>
            <person name="Cheng X."/>
        </authorList>
    </citation>
    <scope>NUCLEOTIDE SEQUENCE [LARGE SCALE GENOMIC DNA]</scope>
    <source>
        <strain evidence="2 3">IJ1G</strain>
    </source>
</reference>